<feature type="region of interest" description="Disordered" evidence="1">
    <location>
        <begin position="1"/>
        <end position="21"/>
    </location>
</feature>
<gene>
    <name evidence="2" type="ORF">GA0070216_1395</name>
</gene>
<dbReference type="Pfam" id="PF10014">
    <property type="entry name" value="2OG-Fe_Oxy_2"/>
    <property type="match status" value="1"/>
</dbReference>
<reference evidence="3" key="1">
    <citation type="submission" date="2016-06" db="EMBL/GenBank/DDBJ databases">
        <authorList>
            <person name="Varghese N."/>
            <person name="Submissions Spin"/>
        </authorList>
    </citation>
    <scope>NUCLEOTIDE SEQUENCE [LARGE SCALE GENOMIC DNA]</scope>
    <source>
        <strain evidence="3">DSM 44100</strain>
    </source>
</reference>
<evidence type="ECO:0008006" key="4">
    <source>
        <dbReference type="Google" id="ProtNLM"/>
    </source>
</evidence>
<dbReference type="InterPro" id="IPR018724">
    <property type="entry name" value="2OG-Fe_dioxygenase"/>
</dbReference>
<evidence type="ECO:0000256" key="1">
    <source>
        <dbReference type="SAM" id="MobiDB-lite"/>
    </source>
</evidence>
<dbReference type="Proteomes" id="UP000198797">
    <property type="component" value="Unassembled WGS sequence"/>
</dbReference>
<organism evidence="2 3">
    <name type="scientific">Micromonospora matsumotoense</name>
    <dbReference type="NCBI Taxonomy" id="121616"/>
    <lineage>
        <taxon>Bacteria</taxon>
        <taxon>Bacillati</taxon>
        <taxon>Actinomycetota</taxon>
        <taxon>Actinomycetes</taxon>
        <taxon>Micromonosporales</taxon>
        <taxon>Micromonosporaceae</taxon>
        <taxon>Micromonospora</taxon>
    </lineage>
</organism>
<accession>A0A1C5AXA9</accession>
<evidence type="ECO:0000313" key="2">
    <source>
        <dbReference type="EMBL" id="SCF49852.1"/>
    </source>
</evidence>
<dbReference type="EMBL" id="FMCU01000039">
    <property type="protein sequence ID" value="SCF49852.1"/>
    <property type="molecule type" value="Genomic_DNA"/>
</dbReference>
<sequence>MDGSRPEAAMVLPDRRDTDAQALPERGFARGRAAEFGFSADQCPEDFQQLAAAFAGLPEDPYAPGGKRFRRYSRLVYLPWNEGLFWIPGIPDNSYGSVAEYHQGRYNPDFTQLRRRFPEVPETLQRNALLLQIIRSDIAQLKWLEEMARTPIYIGLHMVKLAVGNRGDVAVSSPNCLHQDGGANMFTFAHLVDCHNVVGGENVIATPESAGRQPEELAPEAIHAQFTLAEPLETYVVHDHRVSHHVSPVRLGDAPGPGQRSILIIGVAPFVPDF</sequence>
<dbReference type="RefSeq" id="WP_218108362.1">
    <property type="nucleotide sequence ID" value="NZ_FMCU01000039.1"/>
</dbReference>
<dbReference type="GO" id="GO:0051213">
    <property type="term" value="F:dioxygenase activity"/>
    <property type="evidence" value="ECO:0007669"/>
    <property type="project" value="InterPro"/>
</dbReference>
<evidence type="ECO:0000313" key="3">
    <source>
        <dbReference type="Proteomes" id="UP000198797"/>
    </source>
</evidence>
<protein>
    <recommendedName>
        <fullName evidence="4">2OG-Fe dioxygenase</fullName>
    </recommendedName>
</protein>
<dbReference type="Gene3D" id="2.60.120.620">
    <property type="entry name" value="q2cbj1_9rhob like domain"/>
    <property type="match status" value="1"/>
</dbReference>
<dbReference type="AlphaFoldDB" id="A0A1C5AXA9"/>
<proteinExistence type="predicted"/>
<name>A0A1C5AXA9_9ACTN</name>
<keyword evidence="3" id="KW-1185">Reference proteome</keyword>
<dbReference type="STRING" id="121616.GA0070216_1395"/>